<dbReference type="Gene3D" id="1.20.1110.10">
    <property type="entry name" value="Calcium-transporting ATPase, transmembrane domain"/>
    <property type="match status" value="1"/>
</dbReference>
<proteinExistence type="predicted"/>
<evidence type="ECO:0000256" key="1">
    <source>
        <dbReference type="ARBA" id="ARBA00004370"/>
    </source>
</evidence>
<dbReference type="GO" id="GO:0005886">
    <property type="term" value="C:plasma membrane"/>
    <property type="evidence" value="ECO:0007669"/>
    <property type="project" value="TreeGrafter"/>
</dbReference>
<evidence type="ECO:0000313" key="7">
    <source>
        <dbReference type="EMBL" id="KAK2648330.1"/>
    </source>
</evidence>
<reference evidence="7" key="1">
    <citation type="journal article" date="2023" name="Plant J.">
        <title>Genome sequences and population genomics provide insights into the demographic history, inbreeding, and mutation load of two 'living fossil' tree species of Dipteronia.</title>
        <authorList>
            <person name="Feng Y."/>
            <person name="Comes H.P."/>
            <person name="Chen J."/>
            <person name="Zhu S."/>
            <person name="Lu R."/>
            <person name="Zhang X."/>
            <person name="Li P."/>
            <person name="Qiu J."/>
            <person name="Olsen K.M."/>
            <person name="Qiu Y."/>
        </authorList>
    </citation>
    <scope>NUCLEOTIDE SEQUENCE</scope>
    <source>
        <strain evidence="7">KIB01</strain>
    </source>
</reference>
<evidence type="ECO:0000313" key="8">
    <source>
        <dbReference type="Proteomes" id="UP001280121"/>
    </source>
</evidence>
<dbReference type="Proteomes" id="UP001280121">
    <property type="component" value="Unassembled WGS sequence"/>
</dbReference>
<dbReference type="InterPro" id="IPR023214">
    <property type="entry name" value="HAD_sf"/>
</dbReference>
<sequence length="164" mass="18323">MTQMTVMGSFLTEDKRRLVRSMQQKGDVVAFFGGSLISNTPALKTVDIGITEDILRTMASESSDIIIKAKGSLSASLEFGRCDYHNIKKFSQLQLTICISGLLIIFIMTMSLKESPITALQLIWVELGYKHSWWPNDDCAQKEATSTIPFRVLGIPFSDVLTWP</sequence>
<accession>A0AAD9WZW5</accession>
<evidence type="ECO:0000256" key="4">
    <source>
        <dbReference type="ARBA" id="ARBA00022989"/>
    </source>
</evidence>
<dbReference type="SUPFAM" id="SSF56784">
    <property type="entry name" value="HAD-like"/>
    <property type="match status" value="1"/>
</dbReference>
<dbReference type="SUPFAM" id="SSF81665">
    <property type="entry name" value="Calcium ATPase, transmembrane domain M"/>
    <property type="match status" value="1"/>
</dbReference>
<keyword evidence="8" id="KW-1185">Reference proteome</keyword>
<evidence type="ECO:0000256" key="2">
    <source>
        <dbReference type="ARBA" id="ARBA00022692"/>
    </source>
</evidence>
<comment type="caution">
    <text evidence="7">The sequence shown here is derived from an EMBL/GenBank/DDBJ whole genome shotgun (WGS) entry which is preliminary data.</text>
</comment>
<dbReference type="PANTHER" id="PTHR24093:SF454">
    <property type="entry name" value="CATION-TRANSPORTING P-TYPE ATPASE C-TERMINAL DOMAIN-CONTAINING PROTEIN"/>
    <property type="match status" value="1"/>
</dbReference>
<name>A0AAD9WZW5_9ROSI</name>
<keyword evidence="2 6" id="KW-0812">Transmembrane</keyword>
<evidence type="ECO:0000256" key="6">
    <source>
        <dbReference type="SAM" id="Phobius"/>
    </source>
</evidence>
<dbReference type="GO" id="GO:0005388">
    <property type="term" value="F:P-type calcium transporter activity"/>
    <property type="evidence" value="ECO:0007669"/>
    <property type="project" value="TreeGrafter"/>
</dbReference>
<keyword evidence="4 6" id="KW-1133">Transmembrane helix</keyword>
<dbReference type="Gene3D" id="3.40.50.1000">
    <property type="entry name" value="HAD superfamily/HAD-like"/>
    <property type="match status" value="1"/>
</dbReference>
<organism evidence="7 8">
    <name type="scientific">Dipteronia dyeriana</name>
    <dbReference type="NCBI Taxonomy" id="168575"/>
    <lineage>
        <taxon>Eukaryota</taxon>
        <taxon>Viridiplantae</taxon>
        <taxon>Streptophyta</taxon>
        <taxon>Embryophyta</taxon>
        <taxon>Tracheophyta</taxon>
        <taxon>Spermatophyta</taxon>
        <taxon>Magnoliopsida</taxon>
        <taxon>eudicotyledons</taxon>
        <taxon>Gunneridae</taxon>
        <taxon>Pentapetalae</taxon>
        <taxon>rosids</taxon>
        <taxon>malvids</taxon>
        <taxon>Sapindales</taxon>
        <taxon>Sapindaceae</taxon>
        <taxon>Hippocastanoideae</taxon>
        <taxon>Acereae</taxon>
        <taxon>Dipteronia</taxon>
    </lineage>
</organism>
<keyword evidence="3" id="KW-0460">Magnesium</keyword>
<evidence type="ECO:0000256" key="3">
    <source>
        <dbReference type="ARBA" id="ARBA00022842"/>
    </source>
</evidence>
<dbReference type="PANTHER" id="PTHR24093">
    <property type="entry name" value="CATION TRANSPORTING ATPASE"/>
    <property type="match status" value="1"/>
</dbReference>
<dbReference type="InterPro" id="IPR023298">
    <property type="entry name" value="ATPase_P-typ_TM_dom_sf"/>
</dbReference>
<keyword evidence="5 6" id="KW-0472">Membrane</keyword>
<comment type="subcellular location">
    <subcellularLocation>
        <location evidence="1">Membrane</location>
    </subcellularLocation>
</comment>
<evidence type="ECO:0000256" key="5">
    <source>
        <dbReference type="ARBA" id="ARBA00023136"/>
    </source>
</evidence>
<protein>
    <submittedName>
        <fullName evidence="7">Uncharacterized protein</fullName>
    </submittedName>
</protein>
<gene>
    <name evidence="7" type="ORF">Ddye_015819</name>
</gene>
<feature type="transmembrane region" description="Helical" evidence="6">
    <location>
        <begin position="93"/>
        <end position="112"/>
    </location>
</feature>
<dbReference type="AlphaFoldDB" id="A0AAD9WZW5"/>
<dbReference type="EMBL" id="JANJYI010000005">
    <property type="protein sequence ID" value="KAK2648330.1"/>
    <property type="molecule type" value="Genomic_DNA"/>
</dbReference>
<dbReference type="InterPro" id="IPR036412">
    <property type="entry name" value="HAD-like_sf"/>
</dbReference>